<comment type="caution">
    <text evidence="2">The sequence shown here is derived from an EMBL/GenBank/DDBJ whole genome shotgun (WGS) entry which is preliminary data.</text>
</comment>
<accession>A0A927EYC6</accession>
<keyword evidence="3" id="KW-1185">Reference proteome</keyword>
<proteinExistence type="predicted"/>
<dbReference type="InterPro" id="IPR009937">
    <property type="entry name" value="Phage_holin_3_6"/>
</dbReference>
<keyword evidence="1" id="KW-0812">Transmembrane</keyword>
<dbReference type="Proteomes" id="UP000632289">
    <property type="component" value="Unassembled WGS sequence"/>
</dbReference>
<evidence type="ECO:0000256" key="1">
    <source>
        <dbReference type="SAM" id="Phobius"/>
    </source>
</evidence>
<gene>
    <name evidence="2" type="ORF">IF129_06665</name>
</gene>
<dbReference type="RefSeq" id="WP_191208539.1">
    <property type="nucleotide sequence ID" value="NZ_BAABKL010000032.1"/>
</dbReference>
<organism evidence="2 3">
    <name type="scientific">Streptomyces chumphonensis</name>
    <dbReference type="NCBI Taxonomy" id="1214925"/>
    <lineage>
        <taxon>Bacteria</taxon>
        <taxon>Bacillati</taxon>
        <taxon>Actinomycetota</taxon>
        <taxon>Actinomycetes</taxon>
        <taxon>Kitasatosporales</taxon>
        <taxon>Streptomycetaceae</taxon>
        <taxon>Streptomyces</taxon>
    </lineage>
</organism>
<keyword evidence="1" id="KW-0472">Membrane</keyword>
<dbReference type="Pfam" id="PF07332">
    <property type="entry name" value="Phage_holin_3_6"/>
    <property type="match status" value="1"/>
</dbReference>
<dbReference type="AlphaFoldDB" id="A0A927EYC6"/>
<protein>
    <submittedName>
        <fullName evidence="2">Phage holin family protein</fullName>
    </submittedName>
</protein>
<feature type="transmembrane region" description="Helical" evidence="1">
    <location>
        <begin position="72"/>
        <end position="92"/>
    </location>
</feature>
<name>A0A927EYC6_9ACTN</name>
<sequence>MATSVGPSPGGQVDVERLVREEIRRARSELREDAWRARKTAGLFGGAVFAGCMVLWFLSLTLMFLLWGAMDLRWAALIVTGVWAVAGAVLFARGRREVRGTPSIERTSGHTTETSEEES</sequence>
<reference evidence="2" key="1">
    <citation type="submission" date="2020-09" db="EMBL/GenBank/DDBJ databases">
        <title>Secondary metabolite and genome analysis of marine Streptomyces chumphonensis KK1-2T.</title>
        <authorList>
            <person name="Phongsopitanun W."/>
            <person name="Kanchanasin P."/>
            <person name="Pittayakhajonwut P."/>
            <person name="Suwanborirux K."/>
            <person name="Tanasupawat S."/>
        </authorList>
    </citation>
    <scope>NUCLEOTIDE SEQUENCE</scope>
    <source>
        <strain evidence="2">KK1-2</strain>
    </source>
</reference>
<evidence type="ECO:0000313" key="3">
    <source>
        <dbReference type="Proteomes" id="UP000632289"/>
    </source>
</evidence>
<keyword evidence="1" id="KW-1133">Transmembrane helix</keyword>
<evidence type="ECO:0000313" key="2">
    <source>
        <dbReference type="EMBL" id="MBD3931242.1"/>
    </source>
</evidence>
<dbReference type="EMBL" id="JACXYU010000002">
    <property type="protein sequence ID" value="MBD3931242.1"/>
    <property type="molecule type" value="Genomic_DNA"/>
</dbReference>
<feature type="transmembrane region" description="Helical" evidence="1">
    <location>
        <begin position="41"/>
        <end position="66"/>
    </location>
</feature>